<protein>
    <recommendedName>
        <fullName evidence="1">DUF6916 domain-containing protein</fullName>
    </recommendedName>
</protein>
<reference evidence="2" key="1">
    <citation type="journal article" date="2014" name="Int. J. Syst. Evol. Microbiol.">
        <title>Complete genome sequence of Corynebacterium casei LMG S-19264T (=DSM 44701T), isolated from a smear-ripened cheese.</title>
        <authorList>
            <consortium name="US DOE Joint Genome Institute (JGI-PGF)"/>
            <person name="Walter F."/>
            <person name="Albersmeier A."/>
            <person name="Kalinowski J."/>
            <person name="Ruckert C."/>
        </authorList>
    </citation>
    <scope>NUCLEOTIDE SEQUENCE</scope>
    <source>
        <strain evidence="2">NBRC 110071</strain>
    </source>
</reference>
<dbReference type="Proteomes" id="UP001161389">
    <property type="component" value="Unassembled WGS sequence"/>
</dbReference>
<evidence type="ECO:0000313" key="2">
    <source>
        <dbReference type="EMBL" id="GLQ30237.1"/>
    </source>
</evidence>
<accession>A0AA37W4K6</accession>
<dbReference type="EMBL" id="BSNM01000003">
    <property type="protein sequence ID" value="GLQ30237.1"/>
    <property type="molecule type" value="Genomic_DNA"/>
</dbReference>
<proteinExistence type="predicted"/>
<dbReference type="AlphaFoldDB" id="A0AA37W4K6"/>
<dbReference type="Pfam" id="PF21880">
    <property type="entry name" value="DUF6916"/>
    <property type="match status" value="1"/>
</dbReference>
<evidence type="ECO:0000259" key="1">
    <source>
        <dbReference type="Pfam" id="PF21880"/>
    </source>
</evidence>
<organism evidence="2 3">
    <name type="scientific">Litoribrevibacter albus</name>
    <dbReference type="NCBI Taxonomy" id="1473156"/>
    <lineage>
        <taxon>Bacteria</taxon>
        <taxon>Pseudomonadati</taxon>
        <taxon>Pseudomonadota</taxon>
        <taxon>Gammaproteobacteria</taxon>
        <taxon>Oceanospirillales</taxon>
        <taxon>Oceanospirillaceae</taxon>
        <taxon>Litoribrevibacter</taxon>
    </lineage>
</organism>
<dbReference type="InterPro" id="IPR054209">
    <property type="entry name" value="DUF6916"/>
</dbReference>
<comment type="caution">
    <text evidence="2">The sequence shown here is derived from an EMBL/GenBank/DDBJ whole genome shotgun (WGS) entry which is preliminary data.</text>
</comment>
<feature type="domain" description="DUF6916" evidence="1">
    <location>
        <begin position="4"/>
        <end position="100"/>
    </location>
</feature>
<dbReference type="RefSeq" id="WP_284378856.1">
    <property type="nucleotide sequence ID" value="NZ_BSNM01000003.1"/>
</dbReference>
<reference evidence="2" key="2">
    <citation type="submission" date="2023-01" db="EMBL/GenBank/DDBJ databases">
        <title>Draft genome sequence of Litoribrevibacter albus strain NBRC 110071.</title>
        <authorList>
            <person name="Sun Q."/>
            <person name="Mori K."/>
        </authorList>
    </citation>
    <scope>NUCLEOTIDE SEQUENCE</scope>
    <source>
        <strain evidence="2">NBRC 110071</strain>
    </source>
</reference>
<gene>
    <name evidence="2" type="ORF">GCM10007876_07150</name>
</gene>
<evidence type="ECO:0000313" key="3">
    <source>
        <dbReference type="Proteomes" id="UP001161389"/>
    </source>
</evidence>
<sequence>MKTLTCADFAAHLNTTFTARIRDADPEAEIEAINVELELLKAEDRTNEQGERFSLIFSSPKETAVGQGCYPLQHDVMGEQSIFLVPVREVENSIRYEAVFNRLKS</sequence>
<keyword evidence="3" id="KW-1185">Reference proteome</keyword>
<name>A0AA37W4K6_9GAMM</name>